<sequence>MSLPSFGHAEAVGQRNQFAQRIEHFDNPYAQGVRLANSLLTRAQVPLANTAADHMFEAIQAVEDRRISSTTAATFHETAGFARSFVESARQRNISGMSSSMLGVIAAPLRGMAVNLAASQTAGSLENDARERFGFDGF</sequence>
<reference evidence="1 2" key="1">
    <citation type="submission" date="2020-12" db="EMBL/GenBank/DDBJ databases">
        <title>FDA dAtabase for Regulatory Grade micrObial Sequences (FDA-ARGOS): Supporting development and validation of Infectious Disease Dx tests.</title>
        <authorList>
            <person name="Minogue T."/>
            <person name="Wolcott M."/>
            <person name="Wasieloski L."/>
            <person name="Aguilar W."/>
            <person name="Moore D."/>
            <person name="Jaissle J."/>
            <person name="Tallon L."/>
            <person name="Sadzewicz L."/>
            <person name="Zhao X."/>
            <person name="Boylan J."/>
            <person name="Ott S."/>
            <person name="Bowen H."/>
            <person name="Vavikolanu K."/>
            <person name="Mehta A."/>
            <person name="Aluvathingal J."/>
            <person name="Nadendla S."/>
            <person name="Yan Y."/>
            <person name="Sichtig H."/>
        </authorList>
    </citation>
    <scope>NUCLEOTIDE SEQUENCE [LARGE SCALE GENOMIC DNA]</scope>
    <source>
        <strain evidence="1 2">FDAARGOS_949</strain>
    </source>
</reference>
<dbReference type="AlphaFoldDB" id="A0AAQ0BSD1"/>
<dbReference type="EMBL" id="CP065600">
    <property type="protein sequence ID" value="QPQ91255.1"/>
    <property type="molecule type" value="Genomic_DNA"/>
</dbReference>
<organism evidence="1 2">
    <name type="scientific">Burkholderia glumae</name>
    <name type="common">Pseudomonas glumae</name>
    <dbReference type="NCBI Taxonomy" id="337"/>
    <lineage>
        <taxon>Bacteria</taxon>
        <taxon>Pseudomonadati</taxon>
        <taxon>Pseudomonadota</taxon>
        <taxon>Betaproteobacteria</taxon>
        <taxon>Burkholderiales</taxon>
        <taxon>Burkholderiaceae</taxon>
        <taxon>Burkholderia</taxon>
    </lineage>
</organism>
<gene>
    <name evidence="1" type="ORF">I6H06_01075</name>
</gene>
<evidence type="ECO:0000313" key="2">
    <source>
        <dbReference type="Proteomes" id="UP000594892"/>
    </source>
</evidence>
<name>A0AAQ0BSD1_BURGL</name>
<accession>A0AAQ0BSD1</accession>
<proteinExistence type="predicted"/>
<protein>
    <submittedName>
        <fullName evidence="1">Uncharacterized protein</fullName>
    </submittedName>
</protein>
<evidence type="ECO:0000313" key="1">
    <source>
        <dbReference type="EMBL" id="QPQ91255.1"/>
    </source>
</evidence>
<dbReference type="Proteomes" id="UP000594892">
    <property type="component" value="Chromosome 1"/>
</dbReference>